<dbReference type="EMBL" id="JXTB01001213">
    <property type="protein sequence ID" value="PON31243.1"/>
    <property type="molecule type" value="Genomic_DNA"/>
</dbReference>
<dbReference type="OrthoDB" id="1305902at2759"/>
<keyword evidence="2" id="KW-1185">Reference proteome</keyword>
<gene>
    <name evidence="1" type="ORF">PanWU01x14_371330</name>
</gene>
<sequence length="117" mass="12923">MRTIIDVVVGGALIGKSTDDAYELLEKIAANNYQSTTECPNLRRVTSINELEVIFPFTKNLESMTKKLHSMVVHGMHAIQSSVGACEQCGDNHLSSYYPLSTESAHFVGNYNQKLIS</sequence>
<comment type="caution">
    <text evidence="1">The sequence shown here is derived from an EMBL/GenBank/DDBJ whole genome shotgun (WGS) entry which is preliminary data.</text>
</comment>
<name>A0A2P5A3X5_PARAD</name>
<evidence type="ECO:0000313" key="2">
    <source>
        <dbReference type="Proteomes" id="UP000237105"/>
    </source>
</evidence>
<organism evidence="1 2">
    <name type="scientific">Parasponia andersonii</name>
    <name type="common">Sponia andersonii</name>
    <dbReference type="NCBI Taxonomy" id="3476"/>
    <lineage>
        <taxon>Eukaryota</taxon>
        <taxon>Viridiplantae</taxon>
        <taxon>Streptophyta</taxon>
        <taxon>Embryophyta</taxon>
        <taxon>Tracheophyta</taxon>
        <taxon>Spermatophyta</taxon>
        <taxon>Magnoliopsida</taxon>
        <taxon>eudicotyledons</taxon>
        <taxon>Gunneridae</taxon>
        <taxon>Pentapetalae</taxon>
        <taxon>rosids</taxon>
        <taxon>fabids</taxon>
        <taxon>Rosales</taxon>
        <taxon>Cannabaceae</taxon>
        <taxon>Parasponia</taxon>
    </lineage>
</organism>
<dbReference type="AlphaFoldDB" id="A0A2P5A3X5"/>
<reference evidence="2" key="1">
    <citation type="submission" date="2016-06" db="EMBL/GenBank/DDBJ databases">
        <title>Parallel loss of symbiosis genes in relatives of nitrogen-fixing non-legume Parasponia.</title>
        <authorList>
            <person name="Van Velzen R."/>
            <person name="Holmer R."/>
            <person name="Bu F."/>
            <person name="Rutten L."/>
            <person name="Van Zeijl A."/>
            <person name="Liu W."/>
            <person name="Santuari L."/>
            <person name="Cao Q."/>
            <person name="Sharma T."/>
            <person name="Shen D."/>
            <person name="Roswanjaya Y."/>
            <person name="Wardhani T."/>
            <person name="Kalhor M.S."/>
            <person name="Jansen J."/>
            <person name="Van den Hoogen J."/>
            <person name="Gungor B."/>
            <person name="Hartog M."/>
            <person name="Hontelez J."/>
            <person name="Verver J."/>
            <person name="Yang W.-C."/>
            <person name="Schijlen E."/>
            <person name="Repin R."/>
            <person name="Schilthuizen M."/>
            <person name="Schranz E."/>
            <person name="Heidstra R."/>
            <person name="Miyata K."/>
            <person name="Fedorova E."/>
            <person name="Kohlen W."/>
            <person name="Bisseling T."/>
            <person name="Smit S."/>
            <person name="Geurts R."/>
        </authorList>
    </citation>
    <scope>NUCLEOTIDE SEQUENCE [LARGE SCALE GENOMIC DNA]</scope>
    <source>
        <strain evidence="2">cv. WU1-14</strain>
    </source>
</reference>
<protein>
    <submittedName>
        <fullName evidence="1">Uncharacterized protein</fullName>
    </submittedName>
</protein>
<accession>A0A2P5A3X5</accession>
<dbReference type="Proteomes" id="UP000237105">
    <property type="component" value="Unassembled WGS sequence"/>
</dbReference>
<proteinExistence type="predicted"/>
<evidence type="ECO:0000313" key="1">
    <source>
        <dbReference type="EMBL" id="PON31243.1"/>
    </source>
</evidence>
<feature type="non-terminal residue" evidence="1">
    <location>
        <position position="117"/>
    </location>
</feature>